<keyword evidence="3" id="KW-1185">Reference proteome</keyword>
<dbReference type="PROSITE" id="PS50181">
    <property type="entry name" value="FBOX"/>
    <property type="match status" value="1"/>
</dbReference>
<sequence length="205" mass="23050">MTGQIPPYLLIDILRNLDTRDLLRTESVSRTFHQELTTRAPLRRILFTLPPCPPPATGVPSKTTYDLHPIFRLVDYIPDTTPLCPRVILRDSGKQVSRYPVCLNFACSPACRRVEIELCGAVLVVEDPEGVNVMGILRGLDELMEERHMNGRLGWDHVQFPFAGFRTPPTQGTGPPRLIPEFHNLPEITRQLSHGKTVASSLTTF</sequence>
<evidence type="ECO:0000313" key="3">
    <source>
        <dbReference type="Proteomes" id="UP001412239"/>
    </source>
</evidence>
<dbReference type="CDD" id="cd09917">
    <property type="entry name" value="F-box_SF"/>
    <property type="match status" value="1"/>
</dbReference>
<evidence type="ECO:0000313" key="2">
    <source>
        <dbReference type="EMBL" id="CUS07129.1"/>
    </source>
</evidence>
<feature type="domain" description="F-box" evidence="1">
    <location>
        <begin position="1"/>
        <end position="45"/>
    </location>
</feature>
<protein>
    <recommendedName>
        <fullName evidence="1">F-box domain-containing protein</fullName>
    </recommendedName>
</protein>
<dbReference type="EMBL" id="LN891246">
    <property type="protein sequence ID" value="CUS07129.1"/>
    <property type="molecule type" value="Genomic_DNA"/>
</dbReference>
<accession>A0A292PIH8</accession>
<dbReference type="InterPro" id="IPR036047">
    <property type="entry name" value="F-box-like_dom_sf"/>
</dbReference>
<evidence type="ECO:0000259" key="1">
    <source>
        <dbReference type="PROSITE" id="PS50181"/>
    </source>
</evidence>
<dbReference type="Proteomes" id="UP001412239">
    <property type="component" value="Unassembled WGS sequence"/>
</dbReference>
<gene>
    <name evidence="2" type="ORF">GSTUAT00008783001</name>
</gene>
<reference evidence="2" key="1">
    <citation type="submission" date="2015-10" db="EMBL/GenBank/DDBJ databases">
        <authorList>
            <person name="Regsiter A."/>
            <person name="william w."/>
        </authorList>
    </citation>
    <scope>NUCLEOTIDE SEQUENCE</scope>
    <source>
        <strain evidence="2">Montdore</strain>
    </source>
</reference>
<organism evidence="2 3">
    <name type="scientific">Tuber aestivum</name>
    <name type="common">summer truffle</name>
    <dbReference type="NCBI Taxonomy" id="59557"/>
    <lineage>
        <taxon>Eukaryota</taxon>
        <taxon>Fungi</taxon>
        <taxon>Dikarya</taxon>
        <taxon>Ascomycota</taxon>
        <taxon>Pezizomycotina</taxon>
        <taxon>Pezizomycetes</taxon>
        <taxon>Pezizales</taxon>
        <taxon>Tuberaceae</taxon>
        <taxon>Tuber</taxon>
    </lineage>
</organism>
<dbReference type="AlphaFoldDB" id="A0A292PIH8"/>
<dbReference type="SUPFAM" id="SSF81383">
    <property type="entry name" value="F-box domain"/>
    <property type="match status" value="1"/>
</dbReference>
<dbReference type="InterPro" id="IPR001810">
    <property type="entry name" value="F-box_dom"/>
</dbReference>
<proteinExistence type="predicted"/>
<dbReference type="Pfam" id="PF00646">
    <property type="entry name" value="F-box"/>
    <property type="match status" value="1"/>
</dbReference>
<name>A0A292PIH8_9PEZI</name>